<name>A0A6M8HYR9_9PROT</name>
<feature type="compositionally biased region" description="Gly residues" evidence="1">
    <location>
        <begin position="108"/>
        <end position="117"/>
    </location>
</feature>
<keyword evidence="3" id="KW-1185">Reference proteome</keyword>
<proteinExistence type="predicted"/>
<geneLocation type="plasmid" evidence="2 3">
    <name>unnamed1</name>
</geneLocation>
<dbReference type="RefSeq" id="WP_171836514.1">
    <property type="nucleotide sequence ID" value="NZ_CP053709.1"/>
</dbReference>
<protein>
    <submittedName>
        <fullName evidence="2">Uncharacterized protein</fullName>
    </submittedName>
</protein>
<dbReference type="AlphaFoldDB" id="A0A6M8HYR9"/>
<dbReference type="KEGG" id="lck:HN018_24015"/>
<evidence type="ECO:0000256" key="1">
    <source>
        <dbReference type="SAM" id="MobiDB-lite"/>
    </source>
</evidence>
<keyword evidence="2" id="KW-0614">Plasmid</keyword>
<organism evidence="2 3">
    <name type="scientific">Lichenicola cladoniae</name>
    <dbReference type="NCBI Taxonomy" id="1484109"/>
    <lineage>
        <taxon>Bacteria</taxon>
        <taxon>Pseudomonadati</taxon>
        <taxon>Pseudomonadota</taxon>
        <taxon>Alphaproteobacteria</taxon>
        <taxon>Acetobacterales</taxon>
        <taxon>Acetobacteraceae</taxon>
        <taxon>Lichenicola</taxon>
    </lineage>
</organism>
<evidence type="ECO:0000313" key="3">
    <source>
        <dbReference type="Proteomes" id="UP000500767"/>
    </source>
</evidence>
<feature type="compositionally biased region" description="Basic and acidic residues" evidence="1">
    <location>
        <begin position="58"/>
        <end position="70"/>
    </location>
</feature>
<reference evidence="2 3" key="1">
    <citation type="journal article" date="2014" name="World J. Microbiol. Biotechnol.">
        <title>Biodiversity and physiological characteristics of Antarctic and Arctic lichens-associated bacteria.</title>
        <authorList>
            <person name="Lee Y.M."/>
            <person name="Kim E.H."/>
            <person name="Lee H.K."/>
            <person name="Hong S.G."/>
        </authorList>
    </citation>
    <scope>NUCLEOTIDE SEQUENCE [LARGE SCALE GENOMIC DNA]</scope>
    <source>
        <strain evidence="2 3">PAMC 26569</strain>
        <plasmid evidence="2">unnamed1</plasmid>
    </source>
</reference>
<accession>A0A6M8HYR9</accession>
<evidence type="ECO:0000313" key="2">
    <source>
        <dbReference type="EMBL" id="QKE93241.1"/>
    </source>
</evidence>
<dbReference type="EMBL" id="CP053709">
    <property type="protein sequence ID" value="QKE93241.1"/>
    <property type="molecule type" value="Genomic_DNA"/>
</dbReference>
<feature type="region of interest" description="Disordered" evidence="1">
    <location>
        <begin position="51"/>
        <end position="121"/>
    </location>
</feature>
<sequence>MDIQYQMVMDDLARLQADPAALPSQIRIKQGTVQVSDELGLYRLDVSGATGGQFAGPRAERTVGRRRDLRSPGPQAASGHLSCGNAASPLDDPGFLQTKQARASSGKAGKGGSGGDSRSGATRIDLARDVPHDWFHAGGRGAAAEHAVWVAHAGRHWVWVGADGLAGLSRFILLVLFISKLSPGENNGSGAGLMYTGGGR</sequence>
<dbReference type="Proteomes" id="UP000500767">
    <property type="component" value="Plasmid unnamed1"/>
</dbReference>
<gene>
    <name evidence="2" type="ORF">HN018_24015</name>
</gene>